<dbReference type="Proteomes" id="UP001473302">
    <property type="component" value="Unassembled WGS sequence"/>
</dbReference>
<comment type="caution">
    <text evidence="1">The sequence shown here is derived from an EMBL/GenBank/DDBJ whole genome shotgun (WGS) entry which is preliminary data.</text>
</comment>
<dbReference type="Gene3D" id="1.25.40.10">
    <property type="entry name" value="Tetratricopeptide repeat domain"/>
    <property type="match status" value="1"/>
</dbReference>
<organism evidence="1 2">
    <name type="scientific">Mucor flavus</name>
    <dbReference type="NCBI Taxonomy" id="439312"/>
    <lineage>
        <taxon>Eukaryota</taxon>
        <taxon>Fungi</taxon>
        <taxon>Fungi incertae sedis</taxon>
        <taxon>Mucoromycota</taxon>
        <taxon>Mucoromycotina</taxon>
        <taxon>Mucoromycetes</taxon>
        <taxon>Mucorales</taxon>
        <taxon>Mucorineae</taxon>
        <taxon>Mucoraceae</taxon>
        <taxon>Mucor</taxon>
    </lineage>
</organism>
<dbReference type="InterPro" id="IPR006597">
    <property type="entry name" value="Sel1-like"/>
</dbReference>
<keyword evidence="2" id="KW-1185">Reference proteome</keyword>
<proteinExistence type="predicted"/>
<protein>
    <recommendedName>
        <fullName evidence="3">Sel1 repeat family protein</fullName>
    </recommendedName>
</protein>
<evidence type="ECO:0000313" key="2">
    <source>
        <dbReference type="Proteomes" id="UP001473302"/>
    </source>
</evidence>
<dbReference type="InterPro" id="IPR011990">
    <property type="entry name" value="TPR-like_helical_dom_sf"/>
</dbReference>
<name>A0ABP9YWM0_9FUNG</name>
<evidence type="ECO:0008006" key="3">
    <source>
        <dbReference type="Google" id="ProtNLM"/>
    </source>
</evidence>
<dbReference type="EMBL" id="BAABUK010000009">
    <property type="protein sequence ID" value="GAA5811205.1"/>
    <property type="molecule type" value="Genomic_DNA"/>
</dbReference>
<evidence type="ECO:0000313" key="1">
    <source>
        <dbReference type="EMBL" id="GAA5811205.1"/>
    </source>
</evidence>
<gene>
    <name evidence="1" type="ORF">MFLAVUS_004636</name>
</gene>
<dbReference type="SMART" id="SM00671">
    <property type="entry name" value="SEL1"/>
    <property type="match status" value="1"/>
</dbReference>
<reference evidence="1 2" key="1">
    <citation type="submission" date="2024-04" db="EMBL/GenBank/DDBJ databases">
        <title>genome sequences of Mucor flavus KT1a and Helicostylum pulchrum KT1b strains isolated from the surface of a dry-aged beef.</title>
        <authorList>
            <person name="Toyotome T."/>
            <person name="Hosono M."/>
            <person name="Torimaru M."/>
            <person name="Fukuda K."/>
            <person name="Mikami N."/>
        </authorList>
    </citation>
    <scope>NUCLEOTIDE SEQUENCE [LARGE SCALE GENOMIC DNA]</scope>
    <source>
        <strain evidence="1 2">KT1a</strain>
    </source>
</reference>
<dbReference type="SUPFAM" id="SSF81901">
    <property type="entry name" value="HCP-like"/>
    <property type="match status" value="1"/>
</dbReference>
<sequence>MFNIIILSLVRMEYKIREKLQDGIIESTYYIGRNYYNAKYIENDGELVPHYLELKEFFDDHQSYKNANLSMGEIYEHGKDGVSQDYILASRYYKKAYDYGDIRGAIAIMKFYMEGLGVRR</sequence>
<accession>A0ABP9YWM0</accession>